<dbReference type="GO" id="GO:0005840">
    <property type="term" value="C:ribosome"/>
    <property type="evidence" value="ECO:0007669"/>
    <property type="project" value="UniProtKB-KW"/>
</dbReference>
<comment type="function">
    <text evidence="4">May regulate the synthesis and function of lysosomes and of highly specialized organelles, such as melanosomes and platelet dense granules.</text>
</comment>
<dbReference type="PANTHER" id="PTHR14696:SF2">
    <property type="entry name" value="BLOC-2 COMPLEX MEMBER HPS6"/>
    <property type="match status" value="1"/>
</dbReference>
<dbReference type="GO" id="GO:0031901">
    <property type="term" value="C:early endosome membrane"/>
    <property type="evidence" value="ECO:0007669"/>
    <property type="project" value="UniProtKB-UniRule"/>
</dbReference>
<dbReference type="InterPro" id="IPR001515">
    <property type="entry name" value="Ribosomal_eL32"/>
</dbReference>
<protein>
    <recommendedName>
        <fullName evidence="4">Hermansky-Pudlak syndrome 6 protein homolog</fullName>
    </recommendedName>
</protein>
<dbReference type="GO" id="GO:0005765">
    <property type="term" value="C:lysosomal membrane"/>
    <property type="evidence" value="ECO:0007669"/>
    <property type="project" value="TreeGrafter"/>
</dbReference>
<comment type="subunit">
    <text evidence="4">Component of the biogenesis of lysosome-related organelles complex-2 (or BLOC2) composed of HPS3, HPS5 and HPS6. Interacts with HPS5 and HPS3. Interacts with biogenesis of lysosome-related organelles complex-1 (BLOC1). Interacts with AP-3 complex.</text>
</comment>
<comment type="subcellular location">
    <subcellularLocation>
        <location evidence="4">Microsome membrane</location>
    </subcellularLocation>
</comment>
<evidence type="ECO:0000313" key="7">
    <source>
        <dbReference type="EMBL" id="OWK07600.1"/>
    </source>
</evidence>
<keyword evidence="4" id="KW-0472">Membrane</keyword>
<dbReference type="EMBL" id="MKHE01000015">
    <property type="protein sequence ID" value="OWK07600.1"/>
    <property type="molecule type" value="Genomic_DNA"/>
</dbReference>
<evidence type="ECO:0000256" key="2">
    <source>
        <dbReference type="ARBA" id="ARBA00022980"/>
    </source>
</evidence>
<accession>A0A212CNU1</accession>
<dbReference type="InterPro" id="IPR046822">
    <property type="entry name" value="HPS6_C"/>
</dbReference>
<dbReference type="GO" id="GO:1990904">
    <property type="term" value="C:ribonucleoprotein complex"/>
    <property type="evidence" value="ECO:0007669"/>
    <property type="project" value="UniProtKB-KW"/>
</dbReference>
<keyword evidence="3" id="KW-0687">Ribonucleoprotein</keyword>
<dbReference type="PIRSF" id="PIRSF037476">
    <property type="entry name" value="BLOC-2_complex_Hps6"/>
    <property type="match status" value="1"/>
</dbReference>
<keyword evidence="4" id="KW-0963">Cytoplasm</keyword>
<dbReference type="OrthoDB" id="8581967at2759"/>
<evidence type="ECO:0000259" key="6">
    <source>
        <dbReference type="Pfam" id="PF20468"/>
    </source>
</evidence>
<reference evidence="7 8" key="1">
    <citation type="journal article" date="2018" name="Mol. Genet. Genomics">
        <title>The red deer Cervus elaphus genome CerEla1.0: sequencing, annotating, genes, and chromosomes.</title>
        <authorList>
            <person name="Bana N.A."/>
            <person name="Nyiri A."/>
            <person name="Nagy J."/>
            <person name="Frank K."/>
            <person name="Nagy T."/>
            <person name="Steger V."/>
            <person name="Schiller M."/>
            <person name="Lakatos P."/>
            <person name="Sugar L."/>
            <person name="Horn P."/>
            <person name="Barta E."/>
            <person name="Orosz L."/>
        </authorList>
    </citation>
    <scope>NUCLEOTIDE SEQUENCE [LARGE SCALE GENOMIC DNA]</scope>
    <source>
        <strain evidence="7">Hungarian</strain>
    </source>
</reference>
<keyword evidence="4" id="KW-0256">Endoplasmic reticulum</keyword>
<dbReference type="Pfam" id="PF01655">
    <property type="entry name" value="Ribosomal_L32e"/>
    <property type="match status" value="1"/>
</dbReference>
<dbReference type="GO" id="GO:0005783">
    <property type="term" value="C:endoplasmic reticulum"/>
    <property type="evidence" value="ECO:0007669"/>
    <property type="project" value="UniProtKB-UniRule"/>
</dbReference>
<dbReference type="GO" id="GO:0032418">
    <property type="term" value="P:lysosome localization"/>
    <property type="evidence" value="ECO:0007669"/>
    <property type="project" value="TreeGrafter"/>
</dbReference>
<comment type="caution">
    <text evidence="7">The sequence shown here is derived from an EMBL/GenBank/DDBJ whole genome shotgun (WGS) entry which is preliminary data.</text>
</comment>
<name>A0A212CNU1_CEREH</name>
<dbReference type="SUPFAM" id="SSF52042">
    <property type="entry name" value="Ribosomal protein L32e"/>
    <property type="match status" value="1"/>
</dbReference>
<evidence type="ECO:0000256" key="3">
    <source>
        <dbReference type="ARBA" id="ARBA00023274"/>
    </source>
</evidence>
<keyword evidence="4" id="KW-0492">Microsome</keyword>
<feature type="domain" description="BLOC-2 complex member HPS6 C-terminal" evidence="6">
    <location>
        <begin position="401"/>
        <end position="773"/>
    </location>
</feature>
<feature type="domain" description="BLOC-2 complex member HPS6 N-terminal" evidence="5">
    <location>
        <begin position="1"/>
        <end position="386"/>
    </location>
</feature>
<dbReference type="Proteomes" id="UP000242450">
    <property type="component" value="Chromosome 15"/>
</dbReference>
<organism evidence="7 8">
    <name type="scientific">Cervus elaphus hippelaphus</name>
    <name type="common">European red deer</name>
    <dbReference type="NCBI Taxonomy" id="46360"/>
    <lineage>
        <taxon>Eukaryota</taxon>
        <taxon>Metazoa</taxon>
        <taxon>Chordata</taxon>
        <taxon>Craniata</taxon>
        <taxon>Vertebrata</taxon>
        <taxon>Euteleostomi</taxon>
        <taxon>Mammalia</taxon>
        <taxon>Eutheria</taxon>
        <taxon>Laurasiatheria</taxon>
        <taxon>Artiodactyla</taxon>
        <taxon>Ruminantia</taxon>
        <taxon>Pecora</taxon>
        <taxon>Cervidae</taxon>
        <taxon>Cervinae</taxon>
        <taxon>Cervus</taxon>
    </lineage>
</organism>
<dbReference type="Pfam" id="PF15702">
    <property type="entry name" value="HPS6"/>
    <property type="match status" value="1"/>
</dbReference>
<evidence type="ECO:0000313" key="8">
    <source>
        <dbReference type="Proteomes" id="UP000242450"/>
    </source>
</evidence>
<keyword evidence="8" id="KW-1185">Reference proteome</keyword>
<dbReference type="InterPro" id="IPR036351">
    <property type="entry name" value="Ribosomal_eL32_sf"/>
</dbReference>
<sequence length="876" mass="94604">MKRAGTLRLLSDLSNFSGAARLRELLAGDPAVRVRCSPDGRHLLLLRPPGSPAPQLLVAVRGPGAELESAWPPGQPSPLDAFLLPWPARSALVLVWESGLVEVWGSGVGPGWRLLQSTELCPGGGARVVAVAAPRGRLVWCEERQAGAESQLGPPAVAFSHCVCVRTLEPSGEAGTNLGSTHILLHHCPAFGLLTSRKDLFLVPTATTWPGLGHILLIWSPSKGKVVVAAPCLGLSHSKSLNPGRGDTWDFRTLLRGLPGLLSPRQPLTVHTWAPTPQGLMWLDFRGTVSLVQPHGGSRTVGTLQEAPASLAGSAALGTFHGTLACVLGSTLELLDMGSGQLLERKILSTDRVHLLEPPAPGMEDQEELETRGGLRLLSAMGLFQVGWKIPQSLELPSAEDMVFEEASKYYQRRSLRGAQLTPEELRQNSTFRAPQALASILQGHVSPSALLATLRAELRDYRGLEQLKAQLVAGDEEEAGWTELAEHEVARLLRTELMGDQLAQLNTIFQALPTAAWGAILRVLQLQPDGNGHLRSQAPPDVWKKVLGVTAAGKEPPNGILPPFELLCQCLCRLEPQWLPPFVELAQQQGGPGWGAGGPGLPLYRRALAVLGEEGTRPEALELDLLLGSGRPKAVLQAVGQLVQKEQWERALEAGLALSPSSPLLRSEIFKLLLAEFARHRRLDAHLPLLCRLCPPDLAPAELLLLLRTHLPDELEPPAPFPEPGAEPPLTVGLLRALLKQTGTQGRASGPVLSLYEDILWDPGTPPPTPPRVSALQASDHPGLEAWAPSGQGANKKTKHVLPSGFQKFLVYNLKQLEVLLMCNKSSCAKTAHNISSKNWRTFEERAAQLAIRTSGWGEKELQRWSRETGTVATW</sequence>
<gene>
    <name evidence="7" type="ORF">Celaphus_00008615</name>
</gene>
<evidence type="ECO:0000256" key="4">
    <source>
        <dbReference type="PIRNR" id="PIRNR037476"/>
    </source>
</evidence>
<dbReference type="InterPro" id="IPR046823">
    <property type="entry name" value="HPS6_N"/>
</dbReference>
<dbReference type="InterPro" id="IPR017218">
    <property type="entry name" value="BLOC-2_complex_Hps6_subunit"/>
</dbReference>
<comment type="similarity">
    <text evidence="1">Belongs to the eukaryotic ribosomal protein eL32 family.</text>
</comment>
<proteinExistence type="inferred from homology"/>
<keyword evidence="2" id="KW-0689">Ribosomal protein</keyword>
<dbReference type="GO" id="GO:0007596">
    <property type="term" value="P:blood coagulation"/>
    <property type="evidence" value="ECO:0007669"/>
    <property type="project" value="UniProtKB-UniRule"/>
</dbReference>
<dbReference type="GO" id="GO:0003735">
    <property type="term" value="F:structural constituent of ribosome"/>
    <property type="evidence" value="ECO:0007669"/>
    <property type="project" value="InterPro"/>
</dbReference>
<dbReference type="AlphaFoldDB" id="A0A212CNU1"/>
<keyword evidence="4" id="KW-0967">Endosome</keyword>
<dbReference type="SMART" id="SM01393">
    <property type="entry name" value="Ribosomal_L32e"/>
    <property type="match status" value="1"/>
</dbReference>
<dbReference type="GO" id="GO:0072657">
    <property type="term" value="P:protein localization to membrane"/>
    <property type="evidence" value="ECO:0007669"/>
    <property type="project" value="UniProtKB-UniRule"/>
</dbReference>
<evidence type="ECO:0000256" key="1">
    <source>
        <dbReference type="ARBA" id="ARBA00008431"/>
    </source>
</evidence>
<dbReference type="PANTHER" id="PTHR14696">
    <property type="entry name" value="HERMANSKY-PUDLAK SYNDROME 6 PROTEIN"/>
    <property type="match status" value="1"/>
</dbReference>
<dbReference type="Pfam" id="PF20468">
    <property type="entry name" value="HPS6_C"/>
    <property type="match status" value="1"/>
</dbReference>
<evidence type="ECO:0000259" key="5">
    <source>
        <dbReference type="Pfam" id="PF15702"/>
    </source>
</evidence>
<dbReference type="GO" id="GO:0006412">
    <property type="term" value="P:translation"/>
    <property type="evidence" value="ECO:0007669"/>
    <property type="project" value="InterPro"/>
</dbReference>
<dbReference type="GO" id="GO:0031084">
    <property type="term" value="C:BLOC-2 complex"/>
    <property type="evidence" value="ECO:0007669"/>
    <property type="project" value="UniProtKB-UniRule"/>
</dbReference>